<name>A0A5C6BBU0_9PLAN</name>
<dbReference type="GO" id="GO:0019646">
    <property type="term" value="P:aerobic electron transport chain"/>
    <property type="evidence" value="ECO:0007669"/>
    <property type="project" value="InterPro"/>
</dbReference>
<gene>
    <name evidence="10" type="primary">ctaE_2</name>
    <name evidence="10" type="ORF">CA54_47850</name>
</gene>
<dbReference type="SUPFAM" id="SSF81452">
    <property type="entry name" value="Cytochrome c oxidase subunit III-like"/>
    <property type="match status" value="2"/>
</dbReference>
<accession>A0A5C6BBU0</accession>
<dbReference type="EMBL" id="SJPP01000002">
    <property type="protein sequence ID" value="TWU09543.1"/>
    <property type="molecule type" value="Genomic_DNA"/>
</dbReference>
<dbReference type="PANTHER" id="PTHR11403:SF6">
    <property type="entry name" value="NITRIC OXIDE REDUCTASE SUBUNIT E"/>
    <property type="match status" value="1"/>
</dbReference>
<evidence type="ECO:0000256" key="6">
    <source>
        <dbReference type="SAM" id="Coils"/>
    </source>
</evidence>
<feature type="transmembrane region" description="Helical" evidence="8">
    <location>
        <begin position="106"/>
        <end position="123"/>
    </location>
</feature>
<dbReference type="Proteomes" id="UP000320735">
    <property type="component" value="Unassembled WGS sequence"/>
</dbReference>
<dbReference type="Gene3D" id="1.20.120.80">
    <property type="entry name" value="Cytochrome c oxidase, subunit III, four-helix bundle"/>
    <property type="match status" value="2"/>
</dbReference>
<evidence type="ECO:0000313" key="10">
    <source>
        <dbReference type="EMBL" id="TWU09543.1"/>
    </source>
</evidence>
<evidence type="ECO:0000256" key="2">
    <source>
        <dbReference type="ARBA" id="ARBA00010581"/>
    </source>
</evidence>
<keyword evidence="3 8" id="KW-0812">Transmembrane</keyword>
<keyword evidence="5 8" id="KW-0472">Membrane</keyword>
<keyword evidence="10" id="KW-0560">Oxidoreductase</keyword>
<dbReference type="EC" id="1.9.3.1" evidence="10"/>
<evidence type="ECO:0000313" key="11">
    <source>
        <dbReference type="Proteomes" id="UP000320735"/>
    </source>
</evidence>
<evidence type="ECO:0000256" key="3">
    <source>
        <dbReference type="ARBA" id="ARBA00022692"/>
    </source>
</evidence>
<keyword evidence="11" id="KW-1185">Reference proteome</keyword>
<dbReference type="Pfam" id="PF00510">
    <property type="entry name" value="COX3"/>
    <property type="match status" value="1"/>
</dbReference>
<dbReference type="InterPro" id="IPR024791">
    <property type="entry name" value="Cyt_c/ubiquinol_Oxase_su3"/>
</dbReference>
<evidence type="ECO:0000256" key="7">
    <source>
        <dbReference type="SAM" id="MobiDB-lite"/>
    </source>
</evidence>
<feature type="transmembrane region" description="Helical" evidence="8">
    <location>
        <begin position="74"/>
        <end position="94"/>
    </location>
</feature>
<evidence type="ECO:0000259" key="9">
    <source>
        <dbReference type="PROSITE" id="PS50253"/>
    </source>
</evidence>
<dbReference type="PANTHER" id="PTHR11403">
    <property type="entry name" value="CYTOCHROME C OXIDASE SUBUNIT III"/>
    <property type="match status" value="1"/>
</dbReference>
<evidence type="ECO:0000256" key="5">
    <source>
        <dbReference type="ARBA" id="ARBA00023136"/>
    </source>
</evidence>
<feature type="domain" description="Heme-copper oxidase subunit III family profile" evidence="9">
    <location>
        <begin position="32"/>
        <end position="357"/>
    </location>
</feature>
<reference evidence="10 11" key="1">
    <citation type="submission" date="2019-02" db="EMBL/GenBank/DDBJ databases">
        <title>Deep-cultivation of Planctomycetes and their phenomic and genomic characterization uncovers novel biology.</title>
        <authorList>
            <person name="Wiegand S."/>
            <person name="Jogler M."/>
            <person name="Boedeker C."/>
            <person name="Pinto D."/>
            <person name="Vollmers J."/>
            <person name="Rivas-Marin E."/>
            <person name="Kohn T."/>
            <person name="Peeters S.H."/>
            <person name="Heuer A."/>
            <person name="Rast P."/>
            <person name="Oberbeckmann S."/>
            <person name="Bunk B."/>
            <person name="Jeske O."/>
            <person name="Meyerdierks A."/>
            <person name="Storesund J.E."/>
            <person name="Kallscheuer N."/>
            <person name="Luecker S."/>
            <person name="Lage O.M."/>
            <person name="Pohl T."/>
            <person name="Merkel B.J."/>
            <person name="Hornburger P."/>
            <person name="Mueller R.-W."/>
            <person name="Bruemmer F."/>
            <person name="Labrenz M."/>
            <person name="Spormann A.M."/>
            <person name="Op Den Camp H."/>
            <person name="Overmann J."/>
            <person name="Amann R."/>
            <person name="Jetten M.S.M."/>
            <person name="Mascher T."/>
            <person name="Medema M.H."/>
            <person name="Devos D.P."/>
            <person name="Kaster A.-K."/>
            <person name="Ovreas L."/>
            <person name="Rohde M."/>
            <person name="Galperin M.Y."/>
            <person name="Jogler C."/>
        </authorList>
    </citation>
    <scope>NUCLEOTIDE SEQUENCE [LARGE SCALE GENOMIC DNA]</scope>
    <source>
        <strain evidence="10 11">CA54</strain>
    </source>
</reference>
<dbReference type="AlphaFoldDB" id="A0A5C6BBU0"/>
<dbReference type="PROSITE" id="PS50253">
    <property type="entry name" value="COX3"/>
    <property type="match status" value="1"/>
</dbReference>
<feature type="coiled-coil region" evidence="6">
    <location>
        <begin position="162"/>
        <end position="189"/>
    </location>
</feature>
<comment type="subcellular location">
    <subcellularLocation>
        <location evidence="1">Membrane</location>
        <topology evidence="1">Multi-pass membrane protein</topology>
    </subcellularLocation>
</comment>
<feature type="compositionally biased region" description="Basic and acidic residues" evidence="7">
    <location>
        <begin position="249"/>
        <end position="258"/>
    </location>
</feature>
<comment type="caution">
    <text evidence="10">The sequence shown here is derived from an EMBL/GenBank/DDBJ whole genome shotgun (WGS) entry which is preliminary data.</text>
</comment>
<proteinExistence type="inferred from homology"/>
<feature type="region of interest" description="Disordered" evidence="7">
    <location>
        <begin position="229"/>
        <end position="258"/>
    </location>
</feature>
<feature type="transmembrane region" description="Helical" evidence="8">
    <location>
        <begin position="33"/>
        <end position="54"/>
    </location>
</feature>
<feature type="transmembrane region" description="Helical" evidence="8">
    <location>
        <begin position="338"/>
        <end position="356"/>
    </location>
</feature>
<organism evidence="10 11">
    <name type="scientific">Symmachiella macrocystis</name>
    <dbReference type="NCBI Taxonomy" id="2527985"/>
    <lineage>
        <taxon>Bacteria</taxon>
        <taxon>Pseudomonadati</taxon>
        <taxon>Planctomycetota</taxon>
        <taxon>Planctomycetia</taxon>
        <taxon>Planctomycetales</taxon>
        <taxon>Planctomycetaceae</taxon>
        <taxon>Symmachiella</taxon>
    </lineage>
</organism>
<evidence type="ECO:0000256" key="4">
    <source>
        <dbReference type="ARBA" id="ARBA00022989"/>
    </source>
</evidence>
<comment type="similarity">
    <text evidence="2">Belongs to the cytochrome c oxidase subunit 3 family.</text>
</comment>
<feature type="transmembrane region" description="Helical" evidence="8">
    <location>
        <begin position="292"/>
        <end position="318"/>
    </location>
</feature>
<dbReference type="InterPro" id="IPR013833">
    <property type="entry name" value="Cyt_c_oxidase_su3_a-hlx"/>
</dbReference>
<dbReference type="GO" id="GO:0016020">
    <property type="term" value="C:membrane"/>
    <property type="evidence" value="ECO:0007669"/>
    <property type="project" value="UniProtKB-SubCell"/>
</dbReference>
<evidence type="ECO:0000256" key="1">
    <source>
        <dbReference type="ARBA" id="ARBA00004141"/>
    </source>
</evidence>
<sequence>METVQNGLEEELMSHQSGHPPLKMGIDIPNGKLGMWLFLGTEIMFFTAFIGSYIVLRIGSDGWPTDVDVTHIRIWAGGTNTFVLICSSVAVVFALEGMRSKDFQLARKWLFVTLILSFVFLGIKSYEYYGKFDHNILPGQIPETNSQALAFTARDLRAATGIDPQTEKLKRMETQMAELQKKGRSTESLQKRIDAQKKVVEEITPIANKVVAINDRVKAGTIELGVAAEHGKDAPPGHSAAETATTEKPAAEHPVEEAGKSTMVSEVARLHKENPEVFGSVQVPHPIKFGNLFASCYFIMTGFHAIHVLVGMAMFIMLLAYGSKLGSQHEVFVENAGLYWHFVDLVWIFLFPLLYII</sequence>
<dbReference type="GO" id="GO:0016491">
    <property type="term" value="F:oxidoreductase activity"/>
    <property type="evidence" value="ECO:0007669"/>
    <property type="project" value="UniProtKB-KW"/>
</dbReference>
<protein>
    <submittedName>
        <fullName evidence="10">Cytochrome c oxidase subunit 3</fullName>
        <ecNumber evidence="10">1.9.3.1</ecNumber>
    </submittedName>
</protein>
<keyword evidence="4 8" id="KW-1133">Transmembrane helix</keyword>
<dbReference type="GO" id="GO:0004129">
    <property type="term" value="F:cytochrome-c oxidase activity"/>
    <property type="evidence" value="ECO:0007669"/>
    <property type="project" value="InterPro"/>
</dbReference>
<keyword evidence="6" id="KW-0175">Coiled coil</keyword>
<dbReference type="InterPro" id="IPR000298">
    <property type="entry name" value="Cyt_c_oxidase-like_su3"/>
</dbReference>
<evidence type="ECO:0000256" key="8">
    <source>
        <dbReference type="SAM" id="Phobius"/>
    </source>
</evidence>
<dbReference type="CDD" id="cd00386">
    <property type="entry name" value="Heme_Cu_Oxidase_III_like"/>
    <property type="match status" value="1"/>
</dbReference>
<dbReference type="InterPro" id="IPR035973">
    <property type="entry name" value="Cyt_c_oxidase_su3-like_sf"/>
</dbReference>